<feature type="compositionally biased region" description="Basic and acidic residues" evidence="1">
    <location>
        <begin position="61"/>
        <end position="70"/>
    </location>
</feature>
<feature type="compositionally biased region" description="Basic and acidic residues" evidence="1">
    <location>
        <begin position="12"/>
        <end position="24"/>
    </location>
</feature>
<proteinExistence type="predicted"/>
<gene>
    <name evidence="2" type="ORF">LTRI10_LOCUS21471</name>
</gene>
<feature type="region of interest" description="Disordered" evidence="1">
    <location>
        <begin position="1"/>
        <end position="70"/>
    </location>
</feature>
<feature type="compositionally biased region" description="Polar residues" evidence="1">
    <location>
        <begin position="43"/>
        <end position="59"/>
    </location>
</feature>
<evidence type="ECO:0000313" key="2">
    <source>
        <dbReference type="EMBL" id="CAL1379990.1"/>
    </source>
</evidence>
<name>A0AAV2E344_9ROSI</name>
<reference evidence="2 3" key="1">
    <citation type="submission" date="2024-04" db="EMBL/GenBank/DDBJ databases">
        <authorList>
            <person name="Fracassetti M."/>
        </authorList>
    </citation>
    <scope>NUCLEOTIDE SEQUENCE [LARGE SCALE GENOMIC DNA]</scope>
</reference>
<protein>
    <submittedName>
        <fullName evidence="2">Uncharacterized protein</fullName>
    </submittedName>
</protein>
<evidence type="ECO:0000256" key="1">
    <source>
        <dbReference type="SAM" id="MobiDB-lite"/>
    </source>
</evidence>
<dbReference type="AlphaFoldDB" id="A0AAV2E344"/>
<accession>A0AAV2E344</accession>
<dbReference type="Proteomes" id="UP001497516">
    <property type="component" value="Chromosome 4"/>
</dbReference>
<evidence type="ECO:0000313" key="3">
    <source>
        <dbReference type="Proteomes" id="UP001497516"/>
    </source>
</evidence>
<keyword evidence="3" id="KW-1185">Reference proteome</keyword>
<feature type="compositionally biased region" description="Low complexity" evidence="1">
    <location>
        <begin position="25"/>
        <end position="36"/>
    </location>
</feature>
<dbReference type="EMBL" id="OZ034817">
    <property type="protein sequence ID" value="CAL1379990.1"/>
    <property type="molecule type" value="Genomic_DNA"/>
</dbReference>
<organism evidence="2 3">
    <name type="scientific">Linum trigynum</name>
    <dbReference type="NCBI Taxonomy" id="586398"/>
    <lineage>
        <taxon>Eukaryota</taxon>
        <taxon>Viridiplantae</taxon>
        <taxon>Streptophyta</taxon>
        <taxon>Embryophyta</taxon>
        <taxon>Tracheophyta</taxon>
        <taxon>Spermatophyta</taxon>
        <taxon>Magnoliopsida</taxon>
        <taxon>eudicotyledons</taxon>
        <taxon>Gunneridae</taxon>
        <taxon>Pentapetalae</taxon>
        <taxon>rosids</taxon>
        <taxon>fabids</taxon>
        <taxon>Malpighiales</taxon>
        <taxon>Linaceae</taxon>
        <taxon>Linum</taxon>
    </lineage>
</organism>
<sequence length="70" mass="7667">MMVATIRRQPLRHGDQSLHSKRDLPSPSRSGPSLLSAADHQSVRPSSYELNNSRPSAPSSAEHETVTPSY</sequence>